<dbReference type="PATRIC" id="fig|1335048.3.peg.3525"/>
<evidence type="ECO:0000256" key="1">
    <source>
        <dbReference type="ARBA" id="ARBA00006484"/>
    </source>
</evidence>
<dbReference type="SUPFAM" id="SSF51735">
    <property type="entry name" value="NAD(P)-binding Rossmann-fold domains"/>
    <property type="match status" value="1"/>
</dbReference>
<dbReference type="Pfam" id="PF13561">
    <property type="entry name" value="adh_short_C2"/>
    <property type="match status" value="1"/>
</dbReference>
<proteinExistence type="inferred from homology"/>
<dbReference type="KEGG" id="daa:AKL17_3394"/>
<keyword evidence="4" id="KW-1185">Reference proteome</keyword>
<dbReference type="PRINTS" id="PR00080">
    <property type="entry name" value="SDRFAMILY"/>
</dbReference>
<dbReference type="AlphaFoldDB" id="A0A159Z5T2"/>
<accession>A0A159Z5T2</accession>
<dbReference type="STRING" id="1335048.AKL17_3394"/>
<protein>
    <submittedName>
        <fullName evidence="3">Dehydrogenase</fullName>
    </submittedName>
</protein>
<dbReference type="EMBL" id="CP012661">
    <property type="protein sequence ID" value="AMY70626.1"/>
    <property type="molecule type" value="Genomic_DNA"/>
</dbReference>
<dbReference type="FunFam" id="3.40.50.720:FF:000084">
    <property type="entry name" value="Short-chain dehydrogenase reductase"/>
    <property type="match status" value="1"/>
</dbReference>
<organism evidence="3 4">
    <name type="scientific">Frigidibacter mobilis</name>
    <dbReference type="NCBI Taxonomy" id="1335048"/>
    <lineage>
        <taxon>Bacteria</taxon>
        <taxon>Pseudomonadati</taxon>
        <taxon>Pseudomonadota</taxon>
        <taxon>Alphaproteobacteria</taxon>
        <taxon>Rhodobacterales</taxon>
        <taxon>Paracoccaceae</taxon>
        <taxon>Frigidibacter</taxon>
    </lineage>
</organism>
<keyword evidence="2" id="KW-0560">Oxidoreductase</keyword>
<dbReference type="Gene3D" id="3.40.50.720">
    <property type="entry name" value="NAD(P)-binding Rossmann-like Domain"/>
    <property type="match status" value="1"/>
</dbReference>
<reference evidence="3 4" key="1">
    <citation type="submission" date="2015-09" db="EMBL/GenBank/DDBJ databases">
        <title>Complete genome sequence of Defluviimonas alba cai42t isolated from an oilfield in Xinjiang.</title>
        <authorList>
            <person name="Geng S."/>
            <person name="Pan X."/>
            <person name="Wu X."/>
        </authorList>
    </citation>
    <scope>NUCLEOTIDE SEQUENCE [LARGE SCALE GENOMIC DNA]</scope>
    <source>
        <strain evidence="4">cai42</strain>
    </source>
</reference>
<evidence type="ECO:0000313" key="3">
    <source>
        <dbReference type="EMBL" id="AMY70626.1"/>
    </source>
</evidence>
<gene>
    <name evidence="3" type="ORF">AKL17_3394</name>
</gene>
<comment type="similarity">
    <text evidence="1">Belongs to the short-chain dehydrogenases/reductases (SDR) family.</text>
</comment>
<sequence length="254" mass="25618">MQGLSLGLEGVVAVVTGAAQGNGRAIALGLAAAGARVACCDLQGDLVAALAEEMRAAGGSALGITLDVTKAASCAEAARQVAEVLGDTSVLVNNAGIIRRTQPDADTFAQDWDAVIAVNATGTMQMIQALLPQLRATQGRIVNLGSIMSVTAGPGLAAYAASKGAVLQLTKVLAHDLAPDGIRVNTIAPGVIETPMTSVTRADPDTLGRFMAHTPLRRPGRPEELVGPVLFLASAASSYVTGALLPVDGGYLAA</sequence>
<dbReference type="NCBIfam" id="NF005559">
    <property type="entry name" value="PRK07231.1"/>
    <property type="match status" value="1"/>
</dbReference>
<dbReference type="GO" id="GO:0016491">
    <property type="term" value="F:oxidoreductase activity"/>
    <property type="evidence" value="ECO:0007669"/>
    <property type="project" value="UniProtKB-KW"/>
</dbReference>
<dbReference type="Proteomes" id="UP000076128">
    <property type="component" value="Chromosome"/>
</dbReference>
<dbReference type="PANTHER" id="PTHR24321:SF8">
    <property type="entry name" value="ESTRADIOL 17-BETA-DEHYDROGENASE 8-RELATED"/>
    <property type="match status" value="1"/>
</dbReference>
<dbReference type="PRINTS" id="PR00081">
    <property type="entry name" value="GDHRDH"/>
</dbReference>
<dbReference type="InterPro" id="IPR020904">
    <property type="entry name" value="Sc_DH/Rdtase_CS"/>
</dbReference>
<dbReference type="PROSITE" id="PS00061">
    <property type="entry name" value="ADH_SHORT"/>
    <property type="match status" value="1"/>
</dbReference>
<dbReference type="PANTHER" id="PTHR24321">
    <property type="entry name" value="DEHYDROGENASES, SHORT CHAIN"/>
    <property type="match status" value="1"/>
</dbReference>
<evidence type="ECO:0000313" key="4">
    <source>
        <dbReference type="Proteomes" id="UP000076128"/>
    </source>
</evidence>
<name>A0A159Z5T2_9RHOB</name>
<evidence type="ECO:0000256" key="2">
    <source>
        <dbReference type="ARBA" id="ARBA00023002"/>
    </source>
</evidence>
<dbReference type="InterPro" id="IPR002347">
    <property type="entry name" value="SDR_fam"/>
</dbReference>
<dbReference type="OrthoDB" id="198783at2"/>
<dbReference type="RefSeq" id="WP_066815257.1">
    <property type="nucleotide sequence ID" value="NZ_CP012661.1"/>
</dbReference>
<dbReference type="InterPro" id="IPR036291">
    <property type="entry name" value="NAD(P)-bd_dom_sf"/>
</dbReference>